<dbReference type="Gene3D" id="2.170.130.10">
    <property type="entry name" value="TonB-dependent receptor, plug domain"/>
    <property type="match status" value="1"/>
</dbReference>
<evidence type="ECO:0000313" key="8">
    <source>
        <dbReference type="Proteomes" id="UP000825483"/>
    </source>
</evidence>
<dbReference type="PANTHER" id="PTHR40980:SF5">
    <property type="entry name" value="TONB-DEPENDENT RECEPTOR"/>
    <property type="match status" value="1"/>
</dbReference>
<gene>
    <name evidence="7" type="ORF">PRLR5076_01210</name>
</gene>
<dbReference type="InterPro" id="IPR037066">
    <property type="entry name" value="Plug_dom_sf"/>
</dbReference>
<dbReference type="RefSeq" id="WP_223929676.1">
    <property type="nucleotide sequence ID" value="NZ_BPTU01000003.1"/>
</dbReference>
<dbReference type="PANTHER" id="PTHR40980">
    <property type="entry name" value="PLUG DOMAIN-CONTAINING PROTEIN"/>
    <property type="match status" value="1"/>
</dbReference>
<evidence type="ECO:0000259" key="5">
    <source>
        <dbReference type="Pfam" id="PF07715"/>
    </source>
</evidence>
<sequence length="944" mass="106636">MKRISSKIVFTIALLSAVPAGCFAQQIRGKVVDKSSGEPIIGATVEVTGTGNRTVTDIDGTFTFSNLERDRKYSLTVKYISYKTQEIDGVQSKADGAGNQVLIALQSDEQKLGEVTVTAVARRNTEKAMIQQTKASSVIVSNVSAQEIQRTQDSNAGEVIRRVPGVSLIDEKFVMVRGLSQRYNNVWINGGAVPSSEADTRAFSFDMIPSNQIDNLTIVKTPAAEYPSDYTGGFILINTKEIPTTNAFHITVGGNWNSGSAFKNFLAQKSSSTDWLGFDGGLRSLHGGIGASLHSLGANSGGNTMYSLTGNHLTNDWHTDSYSPLGDLKIGADWTRKWNIGDARLGMTAAVNYTNEYRTYRGMINNFYDAYDVGNDRENPLRLSTDNQYNHNVRLGAMVNLTLLSPSGKNKYQLKNIFNQIGNSRYTSRQGTSAQSEPEKSAEYYYRSRTTYTGQITGKHDISGDALDWSVGYAYANRRLPDRRKYILYSENSSTDDDSYVWLYQNDISREWTSLDEHIISLQVNDEHKFDFGSWTPTLKAGAYGEYRTRSYKTRNFFYWYNTADNTMPAGFRSMDMPTLLSDPANFGADKLYLLEDVNKINDYDGRNTLGAGYVTASLPFGRLSILAGLRYEWNQMELITNTRQLEESHKSHYYRHGDLFPSLNMTCRLNDEHQLRLAYGRSINRPEFRELSPSVYYDFDLASDVQGNYDLRNCYVQNLDLRWEWYPTGGEMVSLAAFYKHFDSPIEWVYTMSGGTDVIYSYKNAKSADNYGLELDLRKTLDFIGLRNFSISFNGSLIHSRVNFEPGSVEYDRPMQGQSPYLINTGLFYKNPKSGIDAAILYNRIGKRIVGVGRNEGGAESEKNVRVPDSYEMPRDAIDITFGKRLWKRLELKFAVRDLINQSILYKQFSTVTYDDGRTKKLQEITRKYKPGRNIQLTLTYTL</sequence>
<feature type="signal peptide" evidence="4">
    <location>
        <begin position="1"/>
        <end position="24"/>
    </location>
</feature>
<keyword evidence="7" id="KW-0675">Receptor</keyword>
<dbReference type="GeneID" id="72468177"/>
<dbReference type="Proteomes" id="UP000825483">
    <property type="component" value="Unassembled WGS sequence"/>
</dbReference>
<dbReference type="Gene3D" id="2.40.170.20">
    <property type="entry name" value="TonB-dependent receptor, beta-barrel domain"/>
    <property type="match status" value="1"/>
</dbReference>
<accession>A0A9R1CWI2</accession>
<dbReference type="Gene3D" id="2.60.40.1120">
    <property type="entry name" value="Carboxypeptidase-like, regulatory domain"/>
    <property type="match status" value="1"/>
</dbReference>
<keyword evidence="2" id="KW-0472">Membrane</keyword>
<evidence type="ECO:0000256" key="1">
    <source>
        <dbReference type="ARBA" id="ARBA00004442"/>
    </source>
</evidence>
<evidence type="ECO:0000259" key="6">
    <source>
        <dbReference type="Pfam" id="PF14905"/>
    </source>
</evidence>
<comment type="subcellular location">
    <subcellularLocation>
        <location evidence="1">Cell outer membrane</location>
    </subcellularLocation>
</comment>
<proteinExistence type="predicted"/>
<keyword evidence="3" id="KW-0998">Cell outer membrane</keyword>
<evidence type="ECO:0000256" key="4">
    <source>
        <dbReference type="SAM" id="SignalP"/>
    </source>
</evidence>
<comment type="caution">
    <text evidence="7">The sequence shown here is derived from an EMBL/GenBank/DDBJ whole genome shotgun (WGS) entry which is preliminary data.</text>
</comment>
<feature type="domain" description="Outer membrane protein beta-barrel" evidence="6">
    <location>
        <begin position="598"/>
        <end position="942"/>
    </location>
</feature>
<keyword evidence="4" id="KW-0732">Signal</keyword>
<dbReference type="GO" id="GO:0009279">
    <property type="term" value="C:cell outer membrane"/>
    <property type="evidence" value="ECO:0007669"/>
    <property type="project" value="UniProtKB-SubCell"/>
</dbReference>
<dbReference type="InterPro" id="IPR036942">
    <property type="entry name" value="Beta-barrel_TonB_sf"/>
</dbReference>
<name>A0A9R1CWI2_9BACT</name>
<dbReference type="InterPro" id="IPR008969">
    <property type="entry name" value="CarboxyPept-like_regulatory"/>
</dbReference>
<dbReference type="Pfam" id="PF14905">
    <property type="entry name" value="OMP_b-brl_3"/>
    <property type="match status" value="1"/>
</dbReference>
<organism evidence="7 8">
    <name type="scientific">Prevotella lacticifex</name>
    <dbReference type="NCBI Taxonomy" id="2854755"/>
    <lineage>
        <taxon>Bacteria</taxon>
        <taxon>Pseudomonadati</taxon>
        <taxon>Bacteroidota</taxon>
        <taxon>Bacteroidia</taxon>
        <taxon>Bacteroidales</taxon>
        <taxon>Prevotellaceae</taxon>
        <taxon>Prevotella</taxon>
    </lineage>
</organism>
<dbReference type="InterPro" id="IPR012910">
    <property type="entry name" value="Plug_dom"/>
</dbReference>
<evidence type="ECO:0000313" key="7">
    <source>
        <dbReference type="EMBL" id="GJG57270.1"/>
    </source>
</evidence>
<feature type="domain" description="TonB-dependent receptor plug" evidence="5">
    <location>
        <begin position="136"/>
        <end position="233"/>
    </location>
</feature>
<keyword evidence="8" id="KW-1185">Reference proteome</keyword>
<protein>
    <submittedName>
        <fullName evidence="7">TonB-dependent receptor</fullName>
    </submittedName>
</protein>
<dbReference type="EMBL" id="BPUB01000001">
    <property type="protein sequence ID" value="GJG57270.1"/>
    <property type="molecule type" value="Genomic_DNA"/>
</dbReference>
<feature type="chain" id="PRO_5040412559" evidence="4">
    <location>
        <begin position="25"/>
        <end position="944"/>
    </location>
</feature>
<evidence type="ECO:0000256" key="3">
    <source>
        <dbReference type="ARBA" id="ARBA00023237"/>
    </source>
</evidence>
<dbReference type="InterPro" id="IPR041700">
    <property type="entry name" value="OMP_b-brl_3"/>
</dbReference>
<dbReference type="Pfam" id="PF07715">
    <property type="entry name" value="Plug"/>
    <property type="match status" value="1"/>
</dbReference>
<dbReference type="Pfam" id="PF13715">
    <property type="entry name" value="CarbopepD_reg_2"/>
    <property type="match status" value="1"/>
</dbReference>
<dbReference type="AlphaFoldDB" id="A0A9R1CWI2"/>
<dbReference type="SUPFAM" id="SSF49464">
    <property type="entry name" value="Carboxypeptidase regulatory domain-like"/>
    <property type="match status" value="1"/>
</dbReference>
<reference evidence="7" key="1">
    <citation type="journal article" date="2022" name="Int. J. Syst. Evol. Microbiol.">
        <title>Prevotella lacticifex sp. nov., isolated from the rumen of cows.</title>
        <authorList>
            <person name="Shinkai T."/>
            <person name="Ikeyama N."/>
            <person name="Kumagai M."/>
            <person name="Ohmori H."/>
            <person name="Sakamoto M."/>
            <person name="Ohkuma M."/>
            <person name="Mitsumori M."/>
        </authorList>
    </citation>
    <scope>NUCLEOTIDE SEQUENCE</scope>
    <source>
        <strain evidence="7">R5076</strain>
    </source>
</reference>
<evidence type="ECO:0000256" key="2">
    <source>
        <dbReference type="ARBA" id="ARBA00023136"/>
    </source>
</evidence>
<dbReference type="SUPFAM" id="SSF56935">
    <property type="entry name" value="Porins"/>
    <property type="match status" value="1"/>
</dbReference>